<accession>B8MGC0</accession>
<dbReference type="EMBL" id="EQ962656">
    <property type="protein sequence ID" value="EED16240.1"/>
    <property type="molecule type" value="Genomic_DNA"/>
</dbReference>
<dbReference type="OMA" id="NELEWYE"/>
<reference evidence="2" key="1">
    <citation type="journal article" date="2015" name="Genome Announc.">
        <title>Genome sequence of the AIDS-associated pathogen Penicillium marneffei (ATCC18224) and its near taxonomic relative Talaromyces stipitatus (ATCC10500).</title>
        <authorList>
            <person name="Nierman W.C."/>
            <person name="Fedorova-Abrams N.D."/>
            <person name="Andrianopoulos A."/>
        </authorList>
    </citation>
    <scope>NUCLEOTIDE SEQUENCE [LARGE SCALE GENOMIC DNA]</scope>
    <source>
        <strain evidence="2">ATCC 10500 / CBS 375.48 / QM 6759 / NRRL 1006</strain>
    </source>
</reference>
<evidence type="ECO:0000313" key="1">
    <source>
        <dbReference type="EMBL" id="EED16240.1"/>
    </source>
</evidence>
<sequence length="461" mass="52362">MALTASDVISILDAVVIDSADYGAETYTCRYIEAEEQRHRLKTSYITSTVPSRWLPKTWDSLGLKVIELLNEVGVDWASVDCFDSNGDRGGVPWMQTTLAITVYTIPVINWSLLQTICDIHVMAKARVEIRVGKLERRGEGAVRSDHFTDQAFLPPGSEVSFNYTLGDFTSGTVGGIVELFDSNGTCQKLCALTCRSYLPSPKSRSETDTDSRRTPLEQFGDIQCTYPSTSLWARNIRGTIEQIKLLNAEIQDLEEDWYRSVRESNRDVIRDHLVYTKLKKDEYRKRLKQIFEENISIGTVCAHSGSRVMENHHLDWALVELKGGRTQFINPNVVRESISFTRIKMPSDTLKPGSAVYKAKYPDFTEGNVNYTKSYLRYKDENDRVIQTTEWAVLPTPDNKQFCEPKNYGAWVVDRVRDEVVGVIFAMNPVTGLTYVTPIQEIFEDIERDTGFNVRLPIGN</sequence>
<dbReference type="Proteomes" id="UP000001745">
    <property type="component" value="Unassembled WGS sequence"/>
</dbReference>
<evidence type="ECO:0000313" key="2">
    <source>
        <dbReference type="Proteomes" id="UP000001745"/>
    </source>
</evidence>
<dbReference type="AlphaFoldDB" id="B8MGC0"/>
<proteinExistence type="predicted"/>
<dbReference type="VEuPathDB" id="FungiDB:TSTA_013430"/>
<dbReference type="InParanoid" id="B8MGC0"/>
<dbReference type="HOGENOM" id="CLU_593361_0_0_1"/>
<dbReference type="STRING" id="441959.B8MGC0"/>
<name>B8MGC0_TALSN</name>
<dbReference type="GeneID" id="8099142"/>
<dbReference type="PhylomeDB" id="B8MGC0"/>
<protein>
    <submittedName>
        <fullName evidence="1">Uncharacterized protein</fullName>
    </submittedName>
</protein>
<dbReference type="RefSeq" id="XP_002483474.1">
    <property type="nucleotide sequence ID" value="XM_002483429.1"/>
</dbReference>
<organism evidence="1 2">
    <name type="scientific">Talaromyces stipitatus (strain ATCC 10500 / CBS 375.48 / QM 6759 / NRRL 1006)</name>
    <name type="common">Penicillium stipitatum</name>
    <dbReference type="NCBI Taxonomy" id="441959"/>
    <lineage>
        <taxon>Eukaryota</taxon>
        <taxon>Fungi</taxon>
        <taxon>Dikarya</taxon>
        <taxon>Ascomycota</taxon>
        <taxon>Pezizomycotina</taxon>
        <taxon>Eurotiomycetes</taxon>
        <taxon>Eurotiomycetidae</taxon>
        <taxon>Eurotiales</taxon>
        <taxon>Trichocomaceae</taxon>
        <taxon>Talaromyces</taxon>
        <taxon>Talaromyces sect. Talaromyces</taxon>
    </lineage>
</organism>
<dbReference type="OrthoDB" id="5424209at2759"/>
<gene>
    <name evidence="1" type="ORF">TSTA_013430</name>
</gene>
<keyword evidence="2" id="KW-1185">Reference proteome</keyword>